<evidence type="ECO:0000313" key="2">
    <source>
        <dbReference type="Proteomes" id="UP000012024"/>
    </source>
</evidence>
<dbReference type="AlphaFoldDB" id="M7ND34"/>
<organism evidence="1 2">
    <name type="scientific">Xanthomarina gelatinilytica</name>
    <dbReference type="NCBI Taxonomy" id="1137281"/>
    <lineage>
        <taxon>Bacteria</taxon>
        <taxon>Pseudomonadati</taxon>
        <taxon>Bacteroidota</taxon>
        <taxon>Flavobacteriia</taxon>
        <taxon>Flavobacteriales</taxon>
        <taxon>Flavobacteriaceae</taxon>
        <taxon>Xanthomarina</taxon>
    </lineage>
</organism>
<dbReference type="PROSITE" id="PS51257">
    <property type="entry name" value="PROKAR_LIPOPROTEIN"/>
    <property type="match status" value="1"/>
</dbReference>
<dbReference type="Pfam" id="PF12710">
    <property type="entry name" value="HAD"/>
    <property type="match status" value="1"/>
</dbReference>
<gene>
    <name evidence="1" type="ORF">D778_02298</name>
</gene>
<comment type="caution">
    <text evidence="1">The sequence shown here is derived from an EMBL/GenBank/DDBJ whole genome shotgun (WGS) entry which is preliminary data.</text>
</comment>
<proteinExistence type="predicted"/>
<evidence type="ECO:0008006" key="3">
    <source>
        <dbReference type="Google" id="ProtNLM"/>
    </source>
</evidence>
<sequence length="344" mass="39603">MKNIAILSISFLLLTGCLKKSENKQVEIVVKDTTSFKIDPLPSWNEGKTKAAIIDYIKDVTNKESANFIPEIDRIATFDNDGNLWSEQPAYFQLFFAMDRVKELAKDHPEWQNKQPFKAVLENDMKTLIASGEKGIMELIMATHAGITTDEFELLVKNWLETAQHPRFNKPYNQLIYQPMLELLDYLRTNDFKTFIVSGGGIEFMRPWVEEAYGIPKDQVVGSSIATEYDYNNGAPVIRRLSKIDFIDDKAGKPVGINKFIGRKPVFASGNSDGDLQMMQWTDSNPYKSFQLYLHHTDADREWAYDRESHIGQFNKGLDEALEKGWTIIDMKNDWKTIYPFQKE</sequence>
<dbReference type="SUPFAM" id="SSF56784">
    <property type="entry name" value="HAD-like"/>
    <property type="match status" value="1"/>
</dbReference>
<dbReference type="CDD" id="cd01427">
    <property type="entry name" value="HAD_like"/>
    <property type="match status" value="1"/>
</dbReference>
<dbReference type="EMBL" id="ANLA01000004">
    <property type="protein sequence ID" value="EMQ96408.1"/>
    <property type="molecule type" value="Genomic_DNA"/>
</dbReference>
<dbReference type="OrthoDB" id="9799365at2"/>
<dbReference type="InterPro" id="IPR036412">
    <property type="entry name" value="HAD-like_sf"/>
</dbReference>
<reference evidence="1 2" key="1">
    <citation type="submission" date="2012-12" db="EMBL/GenBank/DDBJ databases">
        <title>Genome assembly of Formosa sp. AK20.</title>
        <authorList>
            <person name="Kumar R."/>
            <person name="Khatri I."/>
            <person name="Vaidya B."/>
            <person name="Subramanian S."/>
            <person name="Pinnaka A."/>
        </authorList>
    </citation>
    <scope>NUCLEOTIDE SEQUENCE [LARGE SCALE GENOMIC DNA]</scope>
    <source>
        <strain evidence="1 2">AK20</strain>
    </source>
</reference>
<dbReference type="InterPro" id="IPR023214">
    <property type="entry name" value="HAD_sf"/>
</dbReference>
<dbReference type="eggNOG" id="COG0560">
    <property type="taxonomic scope" value="Bacteria"/>
</dbReference>
<keyword evidence="2" id="KW-1185">Reference proteome</keyword>
<protein>
    <recommendedName>
        <fullName evidence="3">Haloacid dehalogenase</fullName>
    </recommendedName>
</protein>
<name>M7ND34_9FLAO</name>
<evidence type="ECO:0000313" key="1">
    <source>
        <dbReference type="EMBL" id="EMQ96408.1"/>
    </source>
</evidence>
<dbReference type="PATRIC" id="fig|1137281.3.peg.897"/>
<dbReference type="RefSeq" id="WP_007648057.1">
    <property type="nucleotide sequence ID" value="NZ_ANLA01000004.1"/>
</dbReference>
<dbReference type="Gene3D" id="3.40.50.1000">
    <property type="entry name" value="HAD superfamily/HAD-like"/>
    <property type="match status" value="1"/>
</dbReference>
<accession>M7ND34</accession>
<dbReference type="Proteomes" id="UP000012024">
    <property type="component" value="Unassembled WGS sequence"/>
</dbReference>
<dbReference type="GeneID" id="98640812"/>